<dbReference type="GeneID" id="70132192"/>
<reference evidence="1" key="1">
    <citation type="journal article" date="2021" name="Nat. Commun.">
        <title>Genetic determinants of endophytism in the Arabidopsis root mycobiome.</title>
        <authorList>
            <person name="Mesny F."/>
            <person name="Miyauchi S."/>
            <person name="Thiergart T."/>
            <person name="Pickel B."/>
            <person name="Atanasova L."/>
            <person name="Karlsson M."/>
            <person name="Huettel B."/>
            <person name="Barry K.W."/>
            <person name="Haridas S."/>
            <person name="Chen C."/>
            <person name="Bauer D."/>
            <person name="Andreopoulos W."/>
            <person name="Pangilinan J."/>
            <person name="LaButti K."/>
            <person name="Riley R."/>
            <person name="Lipzen A."/>
            <person name="Clum A."/>
            <person name="Drula E."/>
            <person name="Henrissat B."/>
            <person name="Kohler A."/>
            <person name="Grigoriev I.V."/>
            <person name="Martin F.M."/>
            <person name="Hacquard S."/>
        </authorList>
    </citation>
    <scope>NUCLEOTIDE SEQUENCE</scope>
    <source>
        <strain evidence="1">MPI-SDFR-AT-0073</strain>
    </source>
</reference>
<name>A0A9P8UHA4_9PEZI</name>
<organism evidence="1 2">
    <name type="scientific">Truncatella angustata</name>
    <dbReference type="NCBI Taxonomy" id="152316"/>
    <lineage>
        <taxon>Eukaryota</taxon>
        <taxon>Fungi</taxon>
        <taxon>Dikarya</taxon>
        <taxon>Ascomycota</taxon>
        <taxon>Pezizomycotina</taxon>
        <taxon>Sordariomycetes</taxon>
        <taxon>Xylariomycetidae</taxon>
        <taxon>Amphisphaeriales</taxon>
        <taxon>Sporocadaceae</taxon>
        <taxon>Truncatella</taxon>
    </lineage>
</organism>
<dbReference type="OrthoDB" id="627829at2759"/>
<evidence type="ECO:0000313" key="2">
    <source>
        <dbReference type="Proteomes" id="UP000758603"/>
    </source>
</evidence>
<comment type="caution">
    <text evidence="1">The sequence shown here is derived from an EMBL/GenBank/DDBJ whole genome shotgun (WGS) entry which is preliminary data.</text>
</comment>
<evidence type="ECO:0000313" key="1">
    <source>
        <dbReference type="EMBL" id="KAH6652002.1"/>
    </source>
</evidence>
<dbReference type="RefSeq" id="XP_045956280.1">
    <property type="nucleotide sequence ID" value="XM_046103300.1"/>
</dbReference>
<gene>
    <name evidence="1" type="ORF">BKA67DRAFT_572656</name>
</gene>
<accession>A0A9P8UHA4</accession>
<dbReference type="AlphaFoldDB" id="A0A9P8UHA4"/>
<proteinExistence type="predicted"/>
<dbReference type="Proteomes" id="UP000758603">
    <property type="component" value="Unassembled WGS sequence"/>
</dbReference>
<sequence length="69" mass="7618">MLDTPPHITDLVRDKTGIFHAEAPVLGLFGNAVGDSIFVNILTSYQNVGRCWYPELLPLALKIHQALSE</sequence>
<protein>
    <submittedName>
        <fullName evidence="1">Uncharacterized protein</fullName>
    </submittedName>
</protein>
<dbReference type="EMBL" id="JAGPXC010000006">
    <property type="protein sequence ID" value="KAH6652002.1"/>
    <property type="molecule type" value="Genomic_DNA"/>
</dbReference>
<keyword evidence="2" id="KW-1185">Reference proteome</keyword>